<feature type="domain" description="Kinetochore protein Ndc80 CH" evidence="13">
    <location>
        <begin position="148"/>
        <end position="257"/>
    </location>
</feature>
<organism evidence="14 15">
    <name type="scientific">Orchesella cincta</name>
    <name type="common">Springtail</name>
    <name type="synonym">Podura cincta</name>
    <dbReference type="NCBI Taxonomy" id="48709"/>
    <lineage>
        <taxon>Eukaryota</taxon>
        <taxon>Metazoa</taxon>
        <taxon>Ecdysozoa</taxon>
        <taxon>Arthropoda</taxon>
        <taxon>Hexapoda</taxon>
        <taxon>Collembola</taxon>
        <taxon>Entomobryomorpha</taxon>
        <taxon>Entomobryoidea</taxon>
        <taxon>Orchesellidae</taxon>
        <taxon>Orchesellinae</taxon>
        <taxon>Orchesella</taxon>
    </lineage>
</organism>
<comment type="subcellular location">
    <subcellularLocation>
        <location evidence="10">Chromosome</location>
        <location evidence="10">Centromere</location>
        <location evidence="10">Kinetochore</location>
    </subcellularLocation>
    <subcellularLocation>
        <location evidence="10">Nucleus</location>
    </subcellularLocation>
</comment>
<keyword evidence="6 11" id="KW-0175">Coiled coil</keyword>
<evidence type="ECO:0000256" key="1">
    <source>
        <dbReference type="ARBA" id="ARBA00007050"/>
    </source>
</evidence>
<dbReference type="OrthoDB" id="7459479at2759"/>
<evidence type="ECO:0000259" key="13">
    <source>
        <dbReference type="Pfam" id="PF03801"/>
    </source>
</evidence>
<dbReference type="InterPro" id="IPR055260">
    <property type="entry name" value="Ndc80_CH"/>
</dbReference>
<accession>A0A1D2NLU2</accession>
<evidence type="ECO:0000256" key="6">
    <source>
        <dbReference type="ARBA" id="ARBA00023054"/>
    </source>
</evidence>
<dbReference type="GO" id="GO:0031262">
    <property type="term" value="C:Ndc80 complex"/>
    <property type="evidence" value="ECO:0007669"/>
    <property type="project" value="UniProtKB-UniRule"/>
</dbReference>
<evidence type="ECO:0000256" key="11">
    <source>
        <dbReference type="SAM" id="Coils"/>
    </source>
</evidence>
<comment type="subunit">
    <text evidence="10">Component of the NDC80 complex.</text>
</comment>
<dbReference type="Proteomes" id="UP000094527">
    <property type="component" value="Unassembled WGS sequence"/>
</dbReference>
<keyword evidence="15" id="KW-1185">Reference proteome</keyword>
<keyword evidence="3 10" id="KW-0132">Cell division</keyword>
<evidence type="ECO:0000256" key="7">
    <source>
        <dbReference type="ARBA" id="ARBA00023242"/>
    </source>
</evidence>
<dbReference type="AlphaFoldDB" id="A0A1D2NLU2"/>
<sequence length="686" mass="78167">MERGRSSKATQQCTQERSSTQNLPAIGVVSDGIPQEPQPGPSRIMTPFHSVYASPSDNRMALTPVNRLSKIPIPVIPSSKSSTISARDKRRSISCDSLFRMSTPDFSNAVPLKSSKSLSKSSERMGTATKRFFHGGPSAWGKTISKPDQGKQHEMAKFVIKFMTEHQPPMRTPHLQELTTPSSITTAHFFEMVKFVAGFIVGEDFFVNGKDAEKAVELGKLLNYPGQLSKSNLITPSAQHAWPAHLTFLAWLCCRVQAILEPENDQRHTLDLTNASGFRKVKFEVLCSVFPHQCAIGLEQLPREVVEGGLELFKEKLHQHFAIDGNKTTEEWIREKEKLMGQLGGLKNETSPTAEAKNRLIAFQKCYESLQESILEAQKKREKFSVINPFLIEKQDLEIHIANKLRQIKKLEQRVKSQPLNHETAGLVKQEIEEYKRQVLPLVEQNEMLKLQVDKDAQEFENIKSMFVDASKQFYIVHRYNDAILSLNLEQFTIDPNPFSPKELQDWIKVASGLIADAQKAVKELRKNIAPISKKQKEAAEEVVKLQKQIEDCQEMIKSEEGELSFVSHEEEMKYNEMLQKVVILKNEEKADAEELEQVLQNQRIWKEHVAKGKILLEKWTQTLAQERDKLKVELVKFKLEDTELAQYVDNLYLSIVRQQQAFYQQAVGVDILESGNVDENMNDVE</sequence>
<dbReference type="GO" id="GO:0051315">
    <property type="term" value="P:attachment of mitotic spindle microtubules to kinetochore"/>
    <property type="evidence" value="ECO:0007669"/>
    <property type="project" value="UniProtKB-UniRule"/>
</dbReference>
<dbReference type="PANTHER" id="PTHR10643:SF2">
    <property type="entry name" value="KINETOCHORE PROTEIN NDC80 HOMOLOG"/>
    <property type="match status" value="1"/>
</dbReference>
<reference evidence="14 15" key="1">
    <citation type="journal article" date="2016" name="Genome Biol. Evol.">
        <title>Gene Family Evolution Reflects Adaptation to Soil Environmental Stressors in the Genome of the Collembolan Orchesella cincta.</title>
        <authorList>
            <person name="Faddeeva-Vakhrusheva A."/>
            <person name="Derks M.F."/>
            <person name="Anvar S.Y."/>
            <person name="Agamennone V."/>
            <person name="Suring W."/>
            <person name="Smit S."/>
            <person name="van Straalen N.M."/>
            <person name="Roelofs D."/>
        </authorList>
    </citation>
    <scope>NUCLEOTIDE SEQUENCE [LARGE SCALE GENOMIC DNA]</scope>
    <source>
        <tissue evidence="14">Mixed pool</tissue>
    </source>
</reference>
<protein>
    <recommendedName>
        <fullName evidence="10">Kinetochore protein NDC80</fullName>
    </recommendedName>
</protein>
<dbReference type="Gene3D" id="1.10.418.30">
    <property type="entry name" value="Ncd80 complex, Ncd80 subunit"/>
    <property type="match status" value="1"/>
</dbReference>
<feature type="region of interest" description="Disordered" evidence="12">
    <location>
        <begin position="1"/>
        <end position="45"/>
    </location>
</feature>
<evidence type="ECO:0000256" key="12">
    <source>
        <dbReference type="SAM" id="MobiDB-lite"/>
    </source>
</evidence>
<name>A0A1D2NLU2_ORCCI</name>
<gene>
    <name evidence="14" type="ORF">Ocin01_00464</name>
</gene>
<evidence type="ECO:0000256" key="3">
    <source>
        <dbReference type="ARBA" id="ARBA00022618"/>
    </source>
</evidence>
<evidence type="ECO:0000256" key="2">
    <source>
        <dbReference type="ARBA" id="ARBA00022454"/>
    </source>
</evidence>
<evidence type="ECO:0000313" key="14">
    <source>
        <dbReference type="EMBL" id="ODN06179.1"/>
    </source>
</evidence>
<dbReference type="InterPro" id="IPR005550">
    <property type="entry name" value="Kinetochore_Ndc80"/>
</dbReference>
<keyword evidence="2 10" id="KW-0158">Chromosome</keyword>
<comment type="caution">
    <text evidence="14">The sequence shown here is derived from an EMBL/GenBank/DDBJ whole genome shotgun (WGS) entry which is preliminary data.</text>
</comment>
<feature type="compositionally biased region" description="Polar residues" evidence="12">
    <location>
        <begin position="7"/>
        <end position="23"/>
    </location>
</feature>
<proteinExistence type="inferred from homology"/>
<keyword evidence="9 10" id="KW-0137">Centromere</keyword>
<feature type="coiled-coil region" evidence="11">
    <location>
        <begin position="508"/>
        <end position="563"/>
    </location>
</feature>
<evidence type="ECO:0000256" key="9">
    <source>
        <dbReference type="ARBA" id="ARBA00023328"/>
    </source>
</evidence>
<evidence type="ECO:0000256" key="8">
    <source>
        <dbReference type="ARBA" id="ARBA00023306"/>
    </source>
</evidence>
<dbReference type="PANTHER" id="PTHR10643">
    <property type="entry name" value="KINETOCHORE PROTEIN NDC80"/>
    <property type="match status" value="1"/>
</dbReference>
<keyword evidence="5 10" id="KW-0995">Kinetochore</keyword>
<dbReference type="InterPro" id="IPR038273">
    <property type="entry name" value="Ndc80_sf"/>
</dbReference>
<dbReference type="GO" id="GO:0051301">
    <property type="term" value="P:cell division"/>
    <property type="evidence" value="ECO:0007669"/>
    <property type="project" value="UniProtKB-UniRule"/>
</dbReference>
<evidence type="ECO:0000313" key="15">
    <source>
        <dbReference type="Proteomes" id="UP000094527"/>
    </source>
</evidence>
<evidence type="ECO:0000256" key="10">
    <source>
        <dbReference type="RuleBase" id="RU368072"/>
    </source>
</evidence>
<keyword evidence="7 10" id="KW-0539">Nucleus</keyword>
<evidence type="ECO:0000256" key="4">
    <source>
        <dbReference type="ARBA" id="ARBA00022776"/>
    </source>
</evidence>
<dbReference type="EMBL" id="LJIJ01000009">
    <property type="protein sequence ID" value="ODN06179.1"/>
    <property type="molecule type" value="Genomic_DNA"/>
</dbReference>
<dbReference type="GO" id="GO:0005634">
    <property type="term" value="C:nucleus"/>
    <property type="evidence" value="ECO:0007669"/>
    <property type="project" value="UniProtKB-SubCell"/>
</dbReference>
<evidence type="ECO:0000256" key="5">
    <source>
        <dbReference type="ARBA" id="ARBA00022838"/>
    </source>
</evidence>
<comment type="function">
    <text evidence="10">Acts as a component of the essential kinetochore-associated NDC80 complex, which is required for chromosome segregation and spindle checkpoint activity.</text>
</comment>
<keyword evidence="8 10" id="KW-0131">Cell cycle</keyword>
<comment type="similarity">
    <text evidence="1 10">Belongs to the NDC80/HEC1 family.</text>
</comment>
<keyword evidence="4 10" id="KW-0498">Mitosis</keyword>
<dbReference type="Pfam" id="PF03801">
    <property type="entry name" value="Ndc80_HEC"/>
    <property type="match status" value="1"/>
</dbReference>